<dbReference type="Gene3D" id="3.40.50.300">
    <property type="entry name" value="P-loop containing nucleotide triphosphate hydrolases"/>
    <property type="match status" value="1"/>
</dbReference>
<reference evidence="1 2" key="1">
    <citation type="submission" date="2016-10" db="EMBL/GenBank/DDBJ databases">
        <authorList>
            <person name="de Groot N.N."/>
        </authorList>
    </citation>
    <scope>NUCLEOTIDE SEQUENCE [LARGE SCALE GENOMIC DNA]</scope>
    <source>
        <strain evidence="1 2">47C3B</strain>
    </source>
</reference>
<organism evidence="1 2">
    <name type="scientific">Mucilaginibacter pineti</name>
    <dbReference type="NCBI Taxonomy" id="1391627"/>
    <lineage>
        <taxon>Bacteria</taxon>
        <taxon>Pseudomonadati</taxon>
        <taxon>Bacteroidota</taxon>
        <taxon>Sphingobacteriia</taxon>
        <taxon>Sphingobacteriales</taxon>
        <taxon>Sphingobacteriaceae</taxon>
        <taxon>Mucilaginibacter</taxon>
    </lineage>
</organism>
<proteinExistence type="predicted"/>
<evidence type="ECO:0000313" key="2">
    <source>
        <dbReference type="Proteomes" id="UP000199072"/>
    </source>
</evidence>
<name>A0A1G6UF49_9SPHI</name>
<dbReference type="Proteomes" id="UP000199072">
    <property type="component" value="Unassembled WGS sequence"/>
</dbReference>
<dbReference type="InterPro" id="IPR027417">
    <property type="entry name" value="P-loop_NTPase"/>
</dbReference>
<dbReference type="OrthoDB" id="956377at2"/>
<accession>A0A1G6UF49</accession>
<dbReference type="AlphaFoldDB" id="A0A1G6UF49"/>
<gene>
    <name evidence="1" type="ORF">SAMN05216464_101630</name>
</gene>
<protein>
    <recommendedName>
        <fullName evidence="3">NACHT domain-containing protein</fullName>
    </recommendedName>
</protein>
<evidence type="ECO:0000313" key="1">
    <source>
        <dbReference type="EMBL" id="SDD40030.1"/>
    </source>
</evidence>
<dbReference type="EMBL" id="FNAI01000001">
    <property type="protein sequence ID" value="SDD40030.1"/>
    <property type="molecule type" value="Genomic_DNA"/>
</dbReference>
<sequence>MTATSSHLFELLKSCVLNTSNLKSITPSDCKVVSTLIFNKTKYIVSETTLKRIYGFAYSKFNPSIFTIDVMSKYCGYNGWDDFCEQQETKTVKTTSQNVDWNTLSNKAAKITNFTLQALKNKSGIPFSQSIKRNFIDDHFNEFLQGDYTATVFTAPSGYGKTIALCHWIDEKLEQALTADNNDIVLFFSSSALMSIFLSGRDLNDWLLTLLGYTPEEDVISLLDVNKRKEGNFYLVIDGFDEHMFKNDQFELMLYQLMDVFSFYQSQNWFKLVLTMRSSNWINNKHNLIQNNGKWFHGFVTDDQSSVNVPLFSIQEIKELSNKINPAGQNHVTTEIANDFTNPLYFQFYYKKHKDNFSLNHIDNFSIYDLISTFILNKVYMGHYATEKILLLRALVENMDFKNQVYDLDKIKVNDLLKQYSHAYNELLSIGFLKEINTSIDSQFNTQVQFGNSNFLEFSIAGKLLNDSNQQFDSKLTSVINELFANSDRKVPVLKWCVIHAIKNGQQSSFELLSLMELNPTEKSDLILFLGSLLEKMCSSLNNTESMANFFKQACTDSLFYYFFGLEFINVGYKKTLQTLLRFELSNAKKIITYTGLAAIALQQLDLNQLEHYIAKLKTFPEDDFQQFSINPLNCMDALYQHFKYGIVKKEFFRELTSFYFNPYQVASGASSPADDLVFLLAGCSLILCQQPAKILRFTKAVKKVHHPQPGRENVYNFFLNILEADANYNMGNTNKVTEIYDLIANSFTNEGNTFTPHMKSIFSGLKIKRALLVGDYLMISNYWRFVMQICDEHGHKLSAIFMAELILKNTDIEIQSPQLYKQIYYDYSKILRQTGLNRDILLKTAR</sequence>
<keyword evidence="2" id="KW-1185">Reference proteome</keyword>
<evidence type="ECO:0008006" key="3">
    <source>
        <dbReference type="Google" id="ProtNLM"/>
    </source>
</evidence>
<dbReference type="RefSeq" id="WP_091144095.1">
    <property type="nucleotide sequence ID" value="NZ_FNAI01000001.1"/>
</dbReference>